<feature type="region of interest" description="Disordered" evidence="1">
    <location>
        <begin position="40"/>
        <end position="60"/>
    </location>
</feature>
<gene>
    <name evidence="2" type="ORF">CINCED_3A022251</name>
</gene>
<reference evidence="2 3" key="1">
    <citation type="submission" date="2019-08" db="EMBL/GenBank/DDBJ databases">
        <authorList>
            <person name="Alioto T."/>
            <person name="Alioto T."/>
            <person name="Gomez Garrido J."/>
        </authorList>
    </citation>
    <scope>NUCLEOTIDE SEQUENCE [LARGE SCALE GENOMIC DNA]</scope>
</reference>
<evidence type="ECO:0000313" key="3">
    <source>
        <dbReference type="Proteomes" id="UP000325440"/>
    </source>
</evidence>
<protein>
    <submittedName>
        <fullName evidence="2">Uncharacterized protein</fullName>
    </submittedName>
</protein>
<evidence type="ECO:0000313" key="2">
    <source>
        <dbReference type="EMBL" id="VVC39434.1"/>
    </source>
</evidence>
<sequence length="60" mass="6789">MFVNDIALIEHLGEVNNRLEKWRLGLGGKGLNVNRSYKQSMSMEKQHDTGNAIRGYGRQG</sequence>
<dbReference type="EMBL" id="CABPRJ010001895">
    <property type="protein sequence ID" value="VVC39434.1"/>
    <property type="molecule type" value="Genomic_DNA"/>
</dbReference>
<dbReference type="Proteomes" id="UP000325440">
    <property type="component" value="Unassembled WGS sequence"/>
</dbReference>
<organism evidence="2 3">
    <name type="scientific">Cinara cedri</name>
    <dbReference type="NCBI Taxonomy" id="506608"/>
    <lineage>
        <taxon>Eukaryota</taxon>
        <taxon>Metazoa</taxon>
        <taxon>Ecdysozoa</taxon>
        <taxon>Arthropoda</taxon>
        <taxon>Hexapoda</taxon>
        <taxon>Insecta</taxon>
        <taxon>Pterygota</taxon>
        <taxon>Neoptera</taxon>
        <taxon>Paraneoptera</taxon>
        <taxon>Hemiptera</taxon>
        <taxon>Sternorrhyncha</taxon>
        <taxon>Aphidomorpha</taxon>
        <taxon>Aphidoidea</taxon>
        <taxon>Aphididae</taxon>
        <taxon>Lachninae</taxon>
        <taxon>Cinara</taxon>
    </lineage>
</organism>
<name>A0A5E4N6Q4_9HEMI</name>
<proteinExistence type="predicted"/>
<evidence type="ECO:0000256" key="1">
    <source>
        <dbReference type="SAM" id="MobiDB-lite"/>
    </source>
</evidence>
<keyword evidence="3" id="KW-1185">Reference proteome</keyword>
<accession>A0A5E4N6Q4</accession>
<dbReference type="AlphaFoldDB" id="A0A5E4N6Q4"/>